<keyword evidence="3" id="KW-0645">Protease</keyword>
<evidence type="ECO:0000256" key="1">
    <source>
        <dbReference type="SAM" id="Phobius"/>
    </source>
</evidence>
<dbReference type="PANTHER" id="PTHR43592:SF15">
    <property type="entry name" value="CAAX AMINO TERMINAL PROTEASE FAMILY PROTEIN"/>
    <property type="match status" value="1"/>
</dbReference>
<keyword evidence="3" id="KW-0482">Metalloprotease</keyword>
<feature type="transmembrane region" description="Helical" evidence="1">
    <location>
        <begin position="284"/>
        <end position="304"/>
    </location>
</feature>
<keyword evidence="4" id="KW-1185">Reference proteome</keyword>
<dbReference type="Proteomes" id="UP001165653">
    <property type="component" value="Unassembled WGS sequence"/>
</dbReference>
<comment type="caution">
    <text evidence="3">The sequence shown here is derived from an EMBL/GenBank/DDBJ whole genome shotgun (WGS) entry which is preliminary data.</text>
</comment>
<evidence type="ECO:0000313" key="3">
    <source>
        <dbReference type="EMBL" id="MCW1914423.1"/>
    </source>
</evidence>
<dbReference type="GO" id="GO:0008237">
    <property type="term" value="F:metallopeptidase activity"/>
    <property type="evidence" value="ECO:0007669"/>
    <property type="project" value="UniProtKB-KW"/>
</dbReference>
<feature type="domain" description="CAAX prenyl protease 2/Lysostaphin resistance protein A-like" evidence="2">
    <location>
        <begin position="288"/>
        <end position="372"/>
    </location>
</feature>
<keyword evidence="1" id="KW-1133">Transmembrane helix</keyword>
<gene>
    <name evidence="3" type="ORF">OJ996_12615</name>
</gene>
<reference evidence="3" key="1">
    <citation type="submission" date="2022-10" db="EMBL/GenBank/DDBJ databases">
        <title>Luteolibacter sp. GHJ8, whole genome shotgun sequencing project.</title>
        <authorList>
            <person name="Zhao G."/>
            <person name="Shen L."/>
        </authorList>
    </citation>
    <scope>NUCLEOTIDE SEQUENCE</scope>
    <source>
        <strain evidence="3">GHJ8</strain>
    </source>
</reference>
<feature type="transmembrane region" description="Helical" evidence="1">
    <location>
        <begin position="170"/>
        <end position="193"/>
    </location>
</feature>
<feature type="transmembrane region" description="Helical" evidence="1">
    <location>
        <begin position="240"/>
        <end position="264"/>
    </location>
</feature>
<name>A0ABT3G3K2_9BACT</name>
<organism evidence="3 4">
    <name type="scientific">Luteolibacter rhizosphaerae</name>
    <dbReference type="NCBI Taxonomy" id="2989719"/>
    <lineage>
        <taxon>Bacteria</taxon>
        <taxon>Pseudomonadati</taxon>
        <taxon>Verrucomicrobiota</taxon>
        <taxon>Verrucomicrobiia</taxon>
        <taxon>Verrucomicrobiales</taxon>
        <taxon>Verrucomicrobiaceae</taxon>
        <taxon>Luteolibacter</taxon>
    </lineage>
</organism>
<protein>
    <submittedName>
        <fullName evidence="3">CPBP family intramembrane metalloprotease</fullName>
    </submittedName>
</protein>
<dbReference type="Pfam" id="PF02517">
    <property type="entry name" value="Rce1-like"/>
    <property type="match status" value="1"/>
</dbReference>
<keyword evidence="3" id="KW-0378">Hydrolase</keyword>
<feature type="transmembrane region" description="Helical" evidence="1">
    <location>
        <begin position="126"/>
        <end position="149"/>
    </location>
</feature>
<dbReference type="EMBL" id="JAPDDR010000006">
    <property type="protein sequence ID" value="MCW1914423.1"/>
    <property type="molecule type" value="Genomic_DNA"/>
</dbReference>
<dbReference type="RefSeq" id="WP_264513951.1">
    <property type="nucleotide sequence ID" value="NZ_JAPDDR010000006.1"/>
</dbReference>
<proteinExistence type="predicted"/>
<keyword evidence="1" id="KW-0812">Transmembrane</keyword>
<evidence type="ECO:0000259" key="2">
    <source>
        <dbReference type="Pfam" id="PF02517"/>
    </source>
</evidence>
<dbReference type="InterPro" id="IPR003675">
    <property type="entry name" value="Rce1/LyrA-like_dom"/>
</dbReference>
<keyword evidence="1" id="KW-0472">Membrane</keyword>
<evidence type="ECO:0000313" key="4">
    <source>
        <dbReference type="Proteomes" id="UP001165653"/>
    </source>
</evidence>
<feature type="transmembrane region" description="Helical" evidence="1">
    <location>
        <begin position="209"/>
        <end position="228"/>
    </location>
</feature>
<dbReference type="PANTHER" id="PTHR43592">
    <property type="entry name" value="CAAX AMINO TERMINAL PROTEASE"/>
    <property type="match status" value="1"/>
</dbReference>
<accession>A0ABT3G3K2</accession>
<sequence length="387" mass="42845">MAGDREGSDLYAHWAEILAKDEDGRSRNAAAILWKMAGEDQKARKLERPESDYPEVDLAVGQFIGAEEVDPEAVEACGETILANDETYWWEEELYLQLSDDREGETASGIRARIAERADRSAMICWAVMVAVVGLAVAGLGGFVALAKSRVKLKDFKRLPAVFRRLDERSVLATLPLADLVAFLVLLLTGLAIELNPDYDLGDIIGQDIFWRLAPAVFLCLVFFRSFSTSVRALGVDRRFHMGAVWAALGITMSVETLCWLLIPQDVEDLSAYSTDAWGFGWDGLGYTLLSSCILAPVSEEIVYRGFLFNAVNKRLGLIWGLVIANLVFTLIHGYPLDSTVATFLFGVVASLLYRFTGSLAAAMLMHALFNLYCTIIGWPSMEAIYW</sequence>
<feature type="transmembrane region" description="Helical" evidence="1">
    <location>
        <begin position="316"/>
        <end position="335"/>
    </location>
</feature>